<organism evidence="3 5">
    <name type="scientific">Uruburuella suis</name>
    <dbReference type="NCBI Taxonomy" id="252130"/>
    <lineage>
        <taxon>Bacteria</taxon>
        <taxon>Pseudomonadati</taxon>
        <taxon>Pseudomonadota</taxon>
        <taxon>Betaproteobacteria</taxon>
        <taxon>Neisseriales</taxon>
        <taxon>Neisseriaceae</taxon>
        <taxon>Uruburuella</taxon>
    </lineage>
</organism>
<dbReference type="RefSeq" id="WP_132953723.1">
    <property type="nucleotide sequence ID" value="NZ_CP091507.1"/>
</dbReference>
<proteinExistence type="predicted"/>
<reference evidence="3" key="2">
    <citation type="submission" date="2021-12" db="EMBL/GenBank/DDBJ databases">
        <authorList>
            <person name="Veyrier F.J."/>
        </authorList>
    </citation>
    <scope>NUCLEOTIDE SEQUENCE</scope>
    <source>
        <strain evidence="3">1258/02</strain>
    </source>
</reference>
<name>A0AAE9KIT5_9NEIS</name>
<keyword evidence="4" id="KW-1185">Reference proteome</keyword>
<gene>
    <name evidence="2" type="ORF">EV680_11135</name>
    <name evidence="3" type="ORF">LVJ78_00560</name>
</gene>
<sequence>MKVMIFGASGMVGQSVLRQALQADDVGEVAVVVRKPLSQQHAKLRQIIAADLGRAQAELAQLRDFDGCFYCVGVTSGGMNEADYRAFTHDMTLAVADALLPHNPKLHFVYISGAGADSSEQGKTMWARVRGTTENALLKRGFAQVNNFRPAFIEPIGVQSQTASYRWMYRLMTPFFPLINRFSASALTSVQLGNAMLNAVRFNENRPVLEAAEIRALGERRA</sequence>
<evidence type="ECO:0000313" key="3">
    <source>
        <dbReference type="EMBL" id="UOO79563.1"/>
    </source>
</evidence>
<dbReference type="EMBL" id="CP091507">
    <property type="protein sequence ID" value="UOO79563.1"/>
    <property type="molecule type" value="Genomic_DNA"/>
</dbReference>
<protein>
    <submittedName>
        <fullName evidence="2">NAD(P)-binding protein</fullName>
    </submittedName>
    <submittedName>
        <fullName evidence="3">NAD(P)H-binding protein</fullName>
    </submittedName>
</protein>
<dbReference type="SUPFAM" id="SSF51735">
    <property type="entry name" value="NAD(P)-binding Rossmann-fold domains"/>
    <property type="match status" value="1"/>
</dbReference>
<reference evidence="2 4" key="1">
    <citation type="submission" date="2019-03" db="EMBL/GenBank/DDBJ databases">
        <title>Genomic Encyclopedia of Type Strains, Phase IV (KMG-IV): sequencing the most valuable type-strain genomes for metagenomic binning, comparative biology and taxonomic classification.</title>
        <authorList>
            <person name="Goeker M."/>
        </authorList>
    </citation>
    <scope>NUCLEOTIDE SEQUENCE [LARGE SCALE GENOMIC DNA]</scope>
    <source>
        <strain evidence="2 4">DSM 17474</strain>
    </source>
</reference>
<dbReference type="EMBL" id="SLXE01000011">
    <property type="protein sequence ID" value="TCP06481.1"/>
    <property type="molecule type" value="Genomic_DNA"/>
</dbReference>
<dbReference type="PANTHER" id="PTHR14097">
    <property type="entry name" value="OXIDOREDUCTASE HTATIP2"/>
    <property type="match status" value="1"/>
</dbReference>
<dbReference type="Gene3D" id="3.40.50.720">
    <property type="entry name" value="NAD(P)-binding Rossmann-like Domain"/>
    <property type="match status" value="1"/>
</dbReference>
<dbReference type="InterPro" id="IPR036291">
    <property type="entry name" value="NAD(P)-bd_dom_sf"/>
</dbReference>
<dbReference type="Proteomes" id="UP000294721">
    <property type="component" value="Unassembled WGS sequence"/>
</dbReference>
<accession>A0AAE9KIT5</accession>
<dbReference type="Pfam" id="PF13460">
    <property type="entry name" value="NAD_binding_10"/>
    <property type="match status" value="1"/>
</dbReference>
<evidence type="ECO:0000313" key="2">
    <source>
        <dbReference type="EMBL" id="TCP06481.1"/>
    </source>
</evidence>
<dbReference type="Proteomes" id="UP000829756">
    <property type="component" value="Chromosome"/>
</dbReference>
<dbReference type="InterPro" id="IPR016040">
    <property type="entry name" value="NAD(P)-bd_dom"/>
</dbReference>
<dbReference type="AlphaFoldDB" id="A0AAE9KIT5"/>
<evidence type="ECO:0000313" key="4">
    <source>
        <dbReference type="Proteomes" id="UP000294721"/>
    </source>
</evidence>
<feature type="domain" description="NAD(P)-binding" evidence="1">
    <location>
        <begin position="7"/>
        <end position="126"/>
    </location>
</feature>
<evidence type="ECO:0000313" key="5">
    <source>
        <dbReference type="Proteomes" id="UP000829756"/>
    </source>
</evidence>
<reference evidence="3" key="3">
    <citation type="journal article" date="2022" name="Res Sq">
        <title>Evolution of multicellular longitudinally dividing oral cavity symbionts (Neisseriaceae).</title>
        <authorList>
            <person name="Nyongesa S."/>
            <person name="Weber P."/>
            <person name="Bernet E."/>
            <person name="Pullido F."/>
            <person name="Nieckarz M."/>
            <person name="Delaby M."/>
            <person name="Nieves C."/>
            <person name="Viehboeck T."/>
            <person name="Krause N."/>
            <person name="Rivera-Millot A."/>
            <person name="Nakamura A."/>
            <person name="Vischer N."/>
            <person name="VanNieuwenhze M."/>
            <person name="Brun Y."/>
            <person name="Cava F."/>
            <person name="Bulgheresi S."/>
            <person name="Veyrier F."/>
        </authorList>
    </citation>
    <scope>NUCLEOTIDE SEQUENCE</scope>
    <source>
        <strain evidence="3">1258/02</strain>
    </source>
</reference>
<dbReference type="PANTHER" id="PTHR14097:SF8">
    <property type="entry name" value="NAD(P)-BINDING DOMAIN-CONTAINING PROTEIN"/>
    <property type="match status" value="1"/>
</dbReference>
<evidence type="ECO:0000259" key="1">
    <source>
        <dbReference type="Pfam" id="PF13460"/>
    </source>
</evidence>
<dbReference type="KEGG" id="usu:LVJ78_00560"/>